<evidence type="ECO:0000259" key="18">
    <source>
        <dbReference type="Pfam" id="PF21312"/>
    </source>
</evidence>
<evidence type="ECO:0000256" key="13">
    <source>
        <dbReference type="RuleBase" id="RU365058"/>
    </source>
</evidence>
<evidence type="ECO:0000256" key="7">
    <source>
        <dbReference type="ARBA" id="ARBA00022840"/>
    </source>
</evidence>
<dbReference type="EMBL" id="GL996499">
    <property type="protein sequence ID" value="EGW34758.1"/>
    <property type="molecule type" value="Genomic_DNA"/>
</dbReference>
<comment type="function">
    <text evidence="11">Component of the origin recognition complex (ORC) that binds origins of replication. It has a role in both chromosomal replication and mating type transcriptional silencing. Binds to the ARS consensus sequence (ACS) of origins of replication in an ATP-dependent manner.</text>
</comment>
<proteinExistence type="inferred from homology"/>
<dbReference type="InterPro" id="IPR001025">
    <property type="entry name" value="BAH_dom"/>
</dbReference>
<evidence type="ECO:0000313" key="20">
    <source>
        <dbReference type="Proteomes" id="UP000000709"/>
    </source>
</evidence>
<evidence type="ECO:0000259" key="16">
    <source>
        <dbReference type="Pfam" id="PF01426"/>
    </source>
</evidence>
<evidence type="ECO:0000256" key="4">
    <source>
        <dbReference type="ARBA" id="ARBA00022705"/>
    </source>
</evidence>
<dbReference type="InterPro" id="IPR003959">
    <property type="entry name" value="ATPase_AAA_core"/>
</dbReference>
<dbReference type="STRING" id="619300.G3AEJ7"/>
<dbReference type="Pfam" id="PF21312">
    <property type="entry name" value="WHD_ORC1"/>
    <property type="match status" value="1"/>
</dbReference>
<dbReference type="InterPro" id="IPR048867">
    <property type="entry name" value="WHD_ORC1"/>
</dbReference>
<keyword evidence="5" id="KW-0479">Metal-binding</keyword>
<dbReference type="Gene3D" id="1.10.8.60">
    <property type="match status" value="1"/>
</dbReference>
<evidence type="ECO:0000313" key="19">
    <source>
        <dbReference type="EMBL" id="EGW34758.1"/>
    </source>
</evidence>
<dbReference type="GO" id="GO:0005524">
    <property type="term" value="F:ATP binding"/>
    <property type="evidence" value="ECO:0007669"/>
    <property type="project" value="UniProtKB-KW"/>
</dbReference>
<evidence type="ECO:0000256" key="9">
    <source>
        <dbReference type="ARBA" id="ARBA00023125"/>
    </source>
</evidence>
<comment type="subunit">
    <text evidence="12 13">ORC is composed of six subunits.</text>
</comment>
<evidence type="ECO:0000256" key="10">
    <source>
        <dbReference type="ARBA" id="ARBA00023242"/>
    </source>
</evidence>
<evidence type="ECO:0000256" key="2">
    <source>
        <dbReference type="ARBA" id="ARBA00008398"/>
    </source>
</evidence>
<accession>G3AEJ7</accession>
<feature type="domain" description="Origin recognition complex subunit 1 C-terminal" evidence="18">
    <location>
        <begin position="655"/>
        <end position="766"/>
    </location>
</feature>
<feature type="compositionally biased region" description="Acidic residues" evidence="14">
    <location>
        <begin position="217"/>
        <end position="274"/>
    </location>
</feature>
<dbReference type="GeneID" id="18870673"/>
<protein>
    <recommendedName>
        <fullName evidence="3 13">Origin recognition complex subunit 1</fullName>
    </recommendedName>
</protein>
<dbReference type="KEGG" id="spaa:SPAPADRAFT_145188"/>
<dbReference type="SUPFAM" id="SSF82061">
    <property type="entry name" value="BAH domain"/>
    <property type="match status" value="1"/>
</dbReference>
<dbReference type="InterPro" id="IPR043151">
    <property type="entry name" value="BAH_sf"/>
</dbReference>
<dbReference type="InParanoid" id="G3AEJ7"/>
<keyword evidence="9 13" id="KW-0238">DNA-binding</keyword>
<evidence type="ECO:0000256" key="6">
    <source>
        <dbReference type="ARBA" id="ARBA00022741"/>
    </source>
</evidence>
<evidence type="ECO:0000256" key="12">
    <source>
        <dbReference type="ARBA" id="ARBA00062293"/>
    </source>
</evidence>
<dbReference type="eggNOG" id="KOG1514">
    <property type="taxonomic scope" value="Eukaryota"/>
</dbReference>
<comment type="subcellular location">
    <subcellularLocation>
        <location evidence="1 13">Nucleus</location>
    </subcellularLocation>
</comment>
<dbReference type="InterPro" id="IPR027417">
    <property type="entry name" value="P-loop_NTPase"/>
</dbReference>
<comment type="similarity">
    <text evidence="2 13">Belongs to the ORC1 family.</text>
</comment>
<evidence type="ECO:0000256" key="8">
    <source>
        <dbReference type="ARBA" id="ARBA00022842"/>
    </source>
</evidence>
<dbReference type="InterPro" id="IPR050311">
    <property type="entry name" value="ORC1/CDC6"/>
</dbReference>
<evidence type="ECO:0000256" key="11">
    <source>
        <dbReference type="ARBA" id="ARBA00053599"/>
    </source>
</evidence>
<dbReference type="HOGENOM" id="CLU_012774_1_1_1"/>
<keyword evidence="6 13" id="KW-0547">Nucleotide-binding</keyword>
<keyword evidence="8" id="KW-0460">Magnesium</keyword>
<evidence type="ECO:0000256" key="3">
    <source>
        <dbReference type="ARBA" id="ARBA00019081"/>
    </source>
</evidence>
<dbReference type="GO" id="GO:0016887">
    <property type="term" value="F:ATP hydrolysis activity"/>
    <property type="evidence" value="ECO:0007669"/>
    <property type="project" value="InterPro"/>
</dbReference>
<dbReference type="GO" id="GO:0003688">
    <property type="term" value="F:DNA replication origin binding"/>
    <property type="evidence" value="ECO:0007669"/>
    <property type="project" value="TreeGrafter"/>
</dbReference>
<dbReference type="Proteomes" id="UP000000709">
    <property type="component" value="Unassembled WGS sequence"/>
</dbReference>
<dbReference type="PANTHER" id="PTHR10763:SF23">
    <property type="entry name" value="ORIGIN RECOGNITION COMPLEX SUBUNIT 1"/>
    <property type="match status" value="1"/>
</dbReference>
<reference evidence="19 20" key="1">
    <citation type="journal article" date="2011" name="Proc. Natl. Acad. Sci. U.S.A.">
        <title>Comparative genomics of xylose-fermenting fungi for enhanced biofuel production.</title>
        <authorList>
            <person name="Wohlbach D.J."/>
            <person name="Kuo A."/>
            <person name="Sato T.K."/>
            <person name="Potts K.M."/>
            <person name="Salamov A.A."/>
            <person name="LaButti K.M."/>
            <person name="Sun H."/>
            <person name="Clum A."/>
            <person name="Pangilinan J.L."/>
            <person name="Lindquist E.A."/>
            <person name="Lucas S."/>
            <person name="Lapidus A."/>
            <person name="Jin M."/>
            <person name="Gunawan C."/>
            <person name="Balan V."/>
            <person name="Dale B.E."/>
            <person name="Jeffries T.W."/>
            <person name="Zinkel R."/>
            <person name="Barry K.W."/>
            <person name="Grigoriev I.V."/>
            <person name="Gasch A.P."/>
        </authorList>
    </citation>
    <scope>NUCLEOTIDE SEQUENCE [LARGE SCALE GENOMIC DNA]</scope>
    <source>
        <strain evidence="20">NRRL Y-27907 / 11-Y1</strain>
    </source>
</reference>
<feature type="domain" description="AAA lid" evidence="17">
    <location>
        <begin position="578"/>
        <end position="633"/>
    </location>
</feature>
<name>G3AEJ7_SPAPN</name>
<dbReference type="GO" id="GO:0006270">
    <property type="term" value="P:DNA replication initiation"/>
    <property type="evidence" value="ECO:0007669"/>
    <property type="project" value="TreeGrafter"/>
</dbReference>
<dbReference type="FunFam" id="3.40.50.300:FF:000199">
    <property type="entry name" value="Origin recognition complex subunit 1"/>
    <property type="match status" value="1"/>
</dbReference>
<feature type="region of interest" description="Disordered" evidence="14">
    <location>
        <begin position="18"/>
        <end position="37"/>
    </location>
</feature>
<keyword evidence="7 13" id="KW-0067">ATP-binding</keyword>
<comment type="function">
    <text evidence="13">Component of the origin recognition complex (ORC) that binds origins of replication. DNA-binding is ATP-dependent, however specific DNA sequences that define origins of replication have not been identified so far. ORC is required to assemble the pre-replication complex necessary to initiate DNA replication.</text>
</comment>
<dbReference type="Gene3D" id="2.30.30.490">
    <property type="match status" value="1"/>
</dbReference>
<dbReference type="Gene3D" id="3.40.50.300">
    <property type="entry name" value="P-loop containing nucleotide triphosphate hydrolases"/>
    <property type="match status" value="1"/>
</dbReference>
<feature type="domain" description="ATPase AAA-type core" evidence="15">
    <location>
        <begin position="406"/>
        <end position="547"/>
    </location>
</feature>
<gene>
    <name evidence="19" type="ORF">SPAPADRAFT_145188</name>
</gene>
<dbReference type="FunFam" id="1.10.8.60:FF:000274">
    <property type="entry name" value="Origin recognition complex subunit 1"/>
    <property type="match status" value="1"/>
</dbReference>
<dbReference type="OMA" id="FFNWPTY"/>
<evidence type="ECO:0000256" key="1">
    <source>
        <dbReference type="ARBA" id="ARBA00004123"/>
    </source>
</evidence>
<dbReference type="Pfam" id="PF01426">
    <property type="entry name" value="BAH"/>
    <property type="match status" value="1"/>
</dbReference>
<dbReference type="CDD" id="cd00009">
    <property type="entry name" value="AAA"/>
    <property type="match status" value="1"/>
</dbReference>
<sequence>MARSQKDLKGWQYILSEDNANPETPNRRSRRSARNTSSIILKRDNDDMELKVGDTVLVKDDNAVAEVALIKSIDFGTDYFIEVLVIWFTHADSKEPDVEQNEIYITPYLEKIQMKDVIMKVQVLSNEEYNDIVIDESNSSTTFMTRRACYDDGKSDSFDFRFLMDKFTENPDGFVQYLRTKTVVPTKKRKTSKNSSARASPAPVETIISKETSSVEAEAEAELETAEQDEEDEDEEEEEEEILDKDNDVDFEDLTGENSDDDVIGIDSSDDEYVDALQSPVKRSRGTPSARSSPVKSPRKSSKTTTPKSSPKKQQKNQIEELYSTILTPTKRRRVFKPNTPILPTLLSPSKNTNALTDPTSQAFKDIKAKLHTSQKLNALPGREDEYAMIYMNLESAVNEETGCCVYVSGVPGMGKTATIRDVIEQMTQSVERNEIKPFNYLELNGLKLVSPNVAYEMLWEQISGDKVSPASSALLLEEYFNREDNNRKPFIVLMDELDQIATKKQNVMYNFLNWPTYKNSKLIVIAVANTMDLPERVLSNKISSRLGLRRIQFRGYTFDQLGDIIRHRLDMLTKQSKRKVHISPDAIGFASRKVASVSGDARRALTICRRAVEIAEKEYSQEKNGNDDDDKPYQVQISHISAAINETVNSPLSQYLASLPYASKLLLAAVLLRSKRTGLAENTLGDIIDEMKNAQYKSNDTEITDILYADNLFDTSISKKGSRNLRVPYFKYILNSFVESGILIQQNVQGERQRLIQLNVPEEEVISVFKRDKQVSHLVN</sequence>
<organism evidence="20">
    <name type="scientific">Spathaspora passalidarum (strain NRRL Y-27907 / 11-Y1)</name>
    <dbReference type="NCBI Taxonomy" id="619300"/>
    <lineage>
        <taxon>Eukaryota</taxon>
        <taxon>Fungi</taxon>
        <taxon>Dikarya</taxon>
        <taxon>Ascomycota</taxon>
        <taxon>Saccharomycotina</taxon>
        <taxon>Pichiomycetes</taxon>
        <taxon>Debaryomycetaceae</taxon>
        <taxon>Spathaspora</taxon>
    </lineage>
</organism>
<dbReference type="RefSeq" id="XP_007372170.1">
    <property type="nucleotide sequence ID" value="XM_007372108.1"/>
</dbReference>
<evidence type="ECO:0000256" key="5">
    <source>
        <dbReference type="ARBA" id="ARBA00022723"/>
    </source>
</evidence>
<dbReference type="FunCoup" id="G3AEJ7">
    <property type="interactions" value="425"/>
</dbReference>
<evidence type="ECO:0000259" key="15">
    <source>
        <dbReference type="Pfam" id="PF00004"/>
    </source>
</evidence>
<dbReference type="Pfam" id="PF17872">
    <property type="entry name" value="AAA_lid_10"/>
    <property type="match status" value="1"/>
</dbReference>
<dbReference type="GO" id="GO:0005664">
    <property type="term" value="C:nuclear origin of replication recognition complex"/>
    <property type="evidence" value="ECO:0007669"/>
    <property type="project" value="TreeGrafter"/>
</dbReference>
<dbReference type="GO" id="GO:0003682">
    <property type="term" value="F:chromatin binding"/>
    <property type="evidence" value="ECO:0007669"/>
    <property type="project" value="InterPro"/>
</dbReference>
<dbReference type="InterPro" id="IPR041083">
    <property type="entry name" value="AAA_lid_10"/>
</dbReference>
<dbReference type="SUPFAM" id="SSF52540">
    <property type="entry name" value="P-loop containing nucleoside triphosphate hydrolases"/>
    <property type="match status" value="1"/>
</dbReference>
<evidence type="ECO:0000259" key="17">
    <source>
        <dbReference type="Pfam" id="PF17872"/>
    </source>
</evidence>
<feature type="domain" description="BAH" evidence="16">
    <location>
        <begin position="49"/>
        <end position="149"/>
    </location>
</feature>
<dbReference type="GO" id="GO:0046872">
    <property type="term" value="F:metal ion binding"/>
    <property type="evidence" value="ECO:0007669"/>
    <property type="project" value="UniProtKB-KW"/>
</dbReference>
<keyword evidence="4 13" id="KW-0235">DNA replication</keyword>
<evidence type="ECO:0000256" key="14">
    <source>
        <dbReference type="SAM" id="MobiDB-lite"/>
    </source>
</evidence>
<dbReference type="PANTHER" id="PTHR10763">
    <property type="entry name" value="CELL DIVISION CONTROL PROTEIN 6-RELATED"/>
    <property type="match status" value="1"/>
</dbReference>
<dbReference type="GO" id="GO:0033314">
    <property type="term" value="P:mitotic DNA replication checkpoint signaling"/>
    <property type="evidence" value="ECO:0007669"/>
    <property type="project" value="TreeGrafter"/>
</dbReference>
<keyword evidence="20" id="KW-1185">Reference proteome</keyword>
<keyword evidence="10 13" id="KW-0539">Nucleus</keyword>
<feature type="region of interest" description="Disordered" evidence="14">
    <location>
        <begin position="186"/>
        <end position="319"/>
    </location>
</feature>
<dbReference type="OrthoDB" id="1926878at2759"/>
<dbReference type="Pfam" id="PF00004">
    <property type="entry name" value="AAA"/>
    <property type="match status" value="1"/>
</dbReference>
<dbReference type="AlphaFoldDB" id="G3AEJ7"/>